<accession>A0A6A0AV20</accession>
<reference evidence="2 3" key="1">
    <citation type="submission" date="2020-02" db="EMBL/GenBank/DDBJ databases">
        <title>Whole Genome Shotgun Sequence of Streptomyces sp. strain CWH03.</title>
        <authorList>
            <person name="Dohra H."/>
            <person name="Kodani S."/>
            <person name="Yamamura H."/>
        </authorList>
    </citation>
    <scope>NUCLEOTIDE SEQUENCE [LARGE SCALE GENOMIC DNA]</scope>
    <source>
        <strain evidence="2 3">CWH03</strain>
    </source>
</reference>
<evidence type="ECO:0000313" key="3">
    <source>
        <dbReference type="Proteomes" id="UP000484988"/>
    </source>
</evidence>
<dbReference type="Proteomes" id="UP000484988">
    <property type="component" value="Unassembled WGS sequence"/>
</dbReference>
<feature type="region of interest" description="Disordered" evidence="1">
    <location>
        <begin position="15"/>
        <end position="37"/>
    </location>
</feature>
<name>A0A6A0AV20_9ACTN</name>
<feature type="region of interest" description="Disordered" evidence="1">
    <location>
        <begin position="120"/>
        <end position="164"/>
    </location>
</feature>
<feature type="compositionally biased region" description="Gly residues" evidence="1">
    <location>
        <begin position="154"/>
        <end position="164"/>
    </location>
</feature>
<evidence type="ECO:0000313" key="2">
    <source>
        <dbReference type="EMBL" id="GFH36275.1"/>
    </source>
</evidence>
<organism evidence="2 3">
    <name type="scientific">Streptomyces pacificus</name>
    <dbReference type="NCBI Taxonomy" id="2705029"/>
    <lineage>
        <taxon>Bacteria</taxon>
        <taxon>Bacillati</taxon>
        <taxon>Actinomycetota</taxon>
        <taxon>Actinomycetes</taxon>
        <taxon>Kitasatosporales</taxon>
        <taxon>Streptomycetaceae</taxon>
        <taxon>Streptomyces</taxon>
    </lineage>
</organism>
<evidence type="ECO:0000256" key="1">
    <source>
        <dbReference type="SAM" id="MobiDB-lite"/>
    </source>
</evidence>
<comment type="caution">
    <text evidence="2">The sequence shown here is derived from an EMBL/GenBank/DDBJ whole genome shotgun (WGS) entry which is preliminary data.</text>
</comment>
<protein>
    <submittedName>
        <fullName evidence="2">Uncharacterized protein</fullName>
    </submittedName>
</protein>
<dbReference type="AlphaFoldDB" id="A0A6A0AV20"/>
<gene>
    <name evidence="2" type="ORF">SCWH03_25010</name>
</gene>
<proteinExistence type="predicted"/>
<dbReference type="EMBL" id="BLLG01000005">
    <property type="protein sequence ID" value="GFH36275.1"/>
    <property type="molecule type" value="Genomic_DNA"/>
</dbReference>
<sequence>MLRRDVPRAALVGAVARGGREDDHGAVPAGGERGEQGLRDVQRADDVDLEHLTPVRRVAGRDRVGAQGPARIVDQDFHRAGAVEGSGEGFHCGAVGDIEGVGSGPVPGLRKLGGEGFHPLLAPGGEDHVVAGCRETPRGGGSDSAARSGDDGDGCGGHGGSPVN</sequence>
<keyword evidence="3" id="KW-1185">Reference proteome</keyword>